<dbReference type="EMBL" id="DRMH01000132">
    <property type="protein sequence ID" value="HFC98668.1"/>
    <property type="molecule type" value="Genomic_DNA"/>
</dbReference>
<dbReference type="GO" id="GO:0005886">
    <property type="term" value="C:plasma membrane"/>
    <property type="evidence" value="ECO:0007669"/>
    <property type="project" value="UniProtKB-SubCell"/>
</dbReference>
<dbReference type="Proteomes" id="UP000886043">
    <property type="component" value="Unassembled WGS sequence"/>
</dbReference>
<protein>
    <submittedName>
        <fullName evidence="9">Tol-Pal system subunit TolQ</fullName>
    </submittedName>
</protein>
<comment type="similarity">
    <text evidence="6">Belongs to the exbB/tolQ family.</text>
</comment>
<organism evidence="9">
    <name type="scientific">Thermosulfurimonas dismutans</name>
    <dbReference type="NCBI Taxonomy" id="999894"/>
    <lineage>
        <taxon>Bacteria</taxon>
        <taxon>Pseudomonadati</taxon>
        <taxon>Thermodesulfobacteriota</taxon>
        <taxon>Thermodesulfobacteria</taxon>
        <taxon>Thermodesulfobacteriales</taxon>
        <taxon>Thermodesulfobacteriaceae</taxon>
        <taxon>Thermosulfurimonas</taxon>
    </lineage>
</organism>
<name>A0A7C3CZL7_9BACT</name>
<keyword evidence="4 7" id="KW-1133">Transmembrane helix</keyword>
<evidence type="ECO:0000256" key="6">
    <source>
        <dbReference type="RuleBase" id="RU004057"/>
    </source>
</evidence>
<feature type="transmembrane region" description="Helical" evidence="7">
    <location>
        <begin position="12"/>
        <end position="34"/>
    </location>
</feature>
<evidence type="ECO:0000256" key="2">
    <source>
        <dbReference type="ARBA" id="ARBA00022475"/>
    </source>
</evidence>
<keyword evidence="3 7" id="KW-0812">Transmembrane</keyword>
<keyword evidence="5 7" id="KW-0472">Membrane</keyword>
<evidence type="ECO:0000256" key="7">
    <source>
        <dbReference type="SAM" id="Phobius"/>
    </source>
</evidence>
<reference evidence="9" key="1">
    <citation type="journal article" date="2020" name="mSystems">
        <title>Genome- and Community-Level Interaction Insights into Carbon Utilization and Element Cycling Functions of Hydrothermarchaeota in Hydrothermal Sediment.</title>
        <authorList>
            <person name="Zhou Z."/>
            <person name="Liu Y."/>
            <person name="Xu W."/>
            <person name="Pan J."/>
            <person name="Luo Z.H."/>
            <person name="Li M."/>
        </authorList>
    </citation>
    <scope>NUCLEOTIDE SEQUENCE [LARGE SCALE GENOMIC DNA]</scope>
    <source>
        <strain evidence="9">HyVt-483</strain>
    </source>
</reference>
<sequence>MKVWYLLANLGLMGKITLLILFLLSVFTWAVILAKWKAVREVRRGLSALEEAFRRDEVRFSSLLEEIPAGLFREIITDYLRVYQRLKKDFLPPRSPELRGTWYAGLREVLLTEWAYLREKRTRDFPSYLGFLATVGNTAPFIGLFGTVWGIMAAFHQIGLKGSASLATVAPGIAEALIATAMGLFAAIPAVVAYNYFHRAGEAFLEDLSRVERKLLALCLRDLLREVLD</sequence>
<evidence type="ECO:0000256" key="4">
    <source>
        <dbReference type="ARBA" id="ARBA00022989"/>
    </source>
</evidence>
<feature type="transmembrane region" description="Helical" evidence="7">
    <location>
        <begin position="128"/>
        <end position="156"/>
    </location>
</feature>
<dbReference type="AlphaFoldDB" id="A0A7C3CZL7"/>
<accession>A0A7C3CZL7</accession>
<evidence type="ECO:0000256" key="5">
    <source>
        <dbReference type="ARBA" id="ARBA00023136"/>
    </source>
</evidence>
<evidence type="ECO:0000256" key="3">
    <source>
        <dbReference type="ARBA" id="ARBA00022692"/>
    </source>
</evidence>
<comment type="subcellular location">
    <subcellularLocation>
        <location evidence="1">Cell membrane</location>
        <topology evidence="1">Multi-pass membrane protein</topology>
    </subcellularLocation>
    <subcellularLocation>
        <location evidence="6">Membrane</location>
        <topology evidence="6">Multi-pass membrane protein</topology>
    </subcellularLocation>
</comment>
<dbReference type="InterPro" id="IPR050790">
    <property type="entry name" value="ExbB/TolQ_transport"/>
</dbReference>
<keyword evidence="6" id="KW-0653">Protein transport</keyword>
<evidence type="ECO:0000259" key="8">
    <source>
        <dbReference type="Pfam" id="PF01618"/>
    </source>
</evidence>
<dbReference type="PANTHER" id="PTHR30625:SF3">
    <property type="entry name" value="TOL-PAL SYSTEM PROTEIN TOLQ"/>
    <property type="match status" value="1"/>
</dbReference>
<dbReference type="InterPro" id="IPR002898">
    <property type="entry name" value="MotA_ExbB_proton_chnl"/>
</dbReference>
<dbReference type="PANTHER" id="PTHR30625">
    <property type="entry name" value="PROTEIN TOLQ"/>
    <property type="match status" value="1"/>
</dbReference>
<proteinExistence type="inferred from homology"/>
<feature type="transmembrane region" description="Helical" evidence="7">
    <location>
        <begin position="176"/>
        <end position="197"/>
    </location>
</feature>
<dbReference type="Pfam" id="PF01618">
    <property type="entry name" value="MotA_ExbB"/>
    <property type="match status" value="1"/>
</dbReference>
<gene>
    <name evidence="9" type="ORF">ENJ40_09495</name>
</gene>
<feature type="domain" description="MotA/TolQ/ExbB proton channel" evidence="8">
    <location>
        <begin position="123"/>
        <end position="206"/>
    </location>
</feature>
<dbReference type="GO" id="GO:0017038">
    <property type="term" value="P:protein import"/>
    <property type="evidence" value="ECO:0007669"/>
    <property type="project" value="TreeGrafter"/>
</dbReference>
<keyword evidence="6" id="KW-0813">Transport</keyword>
<comment type="caution">
    <text evidence="9">The sequence shown here is derived from an EMBL/GenBank/DDBJ whole genome shotgun (WGS) entry which is preliminary data.</text>
</comment>
<keyword evidence="2" id="KW-1003">Cell membrane</keyword>
<evidence type="ECO:0000256" key="1">
    <source>
        <dbReference type="ARBA" id="ARBA00004651"/>
    </source>
</evidence>
<evidence type="ECO:0000313" key="9">
    <source>
        <dbReference type="EMBL" id="HFC98668.1"/>
    </source>
</evidence>